<keyword evidence="10" id="KW-1185">Reference proteome</keyword>
<dbReference type="VEuPathDB" id="FungiDB:DEHA2F26862g"/>
<dbReference type="RefSeq" id="XP_461507.2">
    <property type="nucleotide sequence ID" value="XM_461507.1"/>
</dbReference>
<dbReference type="InParanoid" id="Q6BJW4"/>
<dbReference type="OrthoDB" id="5428495at2759"/>
<keyword evidence="5 8" id="KW-1133">Transmembrane helix</keyword>
<dbReference type="GO" id="GO:0022857">
    <property type="term" value="F:transmembrane transporter activity"/>
    <property type="evidence" value="ECO:0007669"/>
    <property type="project" value="InterPro"/>
</dbReference>
<feature type="transmembrane region" description="Helical" evidence="8">
    <location>
        <begin position="405"/>
        <end position="427"/>
    </location>
</feature>
<feature type="transmembrane region" description="Helical" evidence="8">
    <location>
        <begin position="476"/>
        <end position="497"/>
    </location>
</feature>
<dbReference type="OMA" id="GRYFMGY"/>
<accession>Q6BJW4</accession>
<feature type="transmembrane region" description="Helical" evidence="8">
    <location>
        <begin position="254"/>
        <end position="277"/>
    </location>
</feature>
<sequence length="543" mass="60795">MPGTKSEKDIGEGESQLVSSAESYEKSKSSHWISWVYKVDSLGIETRGIERVTPEERELLSQKKKHSKIRQFLNVLGLWVAACGGLTSMSSFFLPTLLFYLNFRDSLVSGLVSLIVGCLVPAYCSTMGAKSGCRQMVTAKFLFGCWGVRIVAIIVIISSLGWSVVNCVLGGEVLAALSGVPLSVGVVIISIISLVVAVFGIKIVLRFQNIIAIPITIASILFYVVVCKKYDYINITNEMLAKENQSAATVRGNWLSFFTIGYSVTATWGAGASDYYILFPENTPSWQVFLITFIGISVPTTFVALISIICGTIAYSYKPWNDAYLEFGVGGLINEACKPWGNFGKLIVVLLYISLVCNNIMNTYSSAFEFQLIDPKLASIPRWCWAILCTMIYLVISLVGREHLFTILGNFLPMLAYWISMYITILLEENFIFRRPKSTRKLHYREFEKDATEETEQSNREDYLYNWDCWNKPRSITFGIAALVSFAIGIVGAVVGMNQVYWQGWIARNIGDYGGDIGFWICMAFTGITYPFLRYMELKCYGK</sequence>
<feature type="transmembrane region" description="Helical" evidence="8">
    <location>
        <begin position="289"/>
        <end position="317"/>
    </location>
</feature>
<feature type="transmembrane region" description="Helical" evidence="8">
    <location>
        <begin position="174"/>
        <end position="200"/>
    </location>
</feature>
<organism evidence="9 10">
    <name type="scientific">Debaryomyces hansenii (strain ATCC 36239 / CBS 767 / BCRC 21394 / JCM 1990 / NBRC 0083 / IGC 2968)</name>
    <name type="common">Yeast</name>
    <name type="synonym">Torulaspora hansenii</name>
    <dbReference type="NCBI Taxonomy" id="284592"/>
    <lineage>
        <taxon>Eukaryota</taxon>
        <taxon>Fungi</taxon>
        <taxon>Dikarya</taxon>
        <taxon>Ascomycota</taxon>
        <taxon>Saccharomycotina</taxon>
        <taxon>Pichiomycetes</taxon>
        <taxon>Debaryomycetaceae</taxon>
        <taxon>Debaryomyces</taxon>
    </lineage>
</organism>
<dbReference type="Proteomes" id="UP000000599">
    <property type="component" value="Chromosome F"/>
</dbReference>
<proteinExistence type="inferred from homology"/>
<dbReference type="PIRSF" id="PIRSF002744">
    <property type="entry name" value="Pur-cyt_permease"/>
    <property type="match status" value="1"/>
</dbReference>
<reference evidence="9 10" key="1">
    <citation type="journal article" date="2004" name="Nature">
        <title>Genome evolution in yeasts.</title>
        <authorList>
            <consortium name="Genolevures"/>
            <person name="Dujon B."/>
            <person name="Sherman D."/>
            <person name="Fischer G."/>
            <person name="Durrens P."/>
            <person name="Casaregola S."/>
            <person name="Lafontaine I."/>
            <person name="de Montigny J."/>
            <person name="Marck C."/>
            <person name="Neuveglise C."/>
            <person name="Talla E."/>
            <person name="Goffard N."/>
            <person name="Frangeul L."/>
            <person name="Aigle M."/>
            <person name="Anthouard V."/>
            <person name="Babour A."/>
            <person name="Barbe V."/>
            <person name="Barnay S."/>
            <person name="Blanchin S."/>
            <person name="Beckerich J.M."/>
            <person name="Beyne E."/>
            <person name="Bleykasten C."/>
            <person name="Boisrame A."/>
            <person name="Boyer J."/>
            <person name="Cattolico L."/>
            <person name="Confanioleri F."/>
            <person name="de Daruvar A."/>
            <person name="Despons L."/>
            <person name="Fabre E."/>
            <person name="Fairhead C."/>
            <person name="Ferry-Dumazet H."/>
            <person name="Groppi A."/>
            <person name="Hantraye F."/>
            <person name="Hennequin C."/>
            <person name="Jauniaux N."/>
            <person name="Joyet P."/>
            <person name="Kachouri R."/>
            <person name="Kerrest A."/>
            <person name="Koszul R."/>
            <person name="Lemaire M."/>
            <person name="Lesur I."/>
            <person name="Ma L."/>
            <person name="Muller H."/>
            <person name="Nicaud J.M."/>
            <person name="Nikolski M."/>
            <person name="Oztas S."/>
            <person name="Ozier-Kalogeropoulos O."/>
            <person name="Pellenz S."/>
            <person name="Potier S."/>
            <person name="Richard G.F."/>
            <person name="Straub M.L."/>
            <person name="Suleau A."/>
            <person name="Swennene D."/>
            <person name="Tekaia F."/>
            <person name="Wesolowski-Louvel M."/>
            <person name="Westhof E."/>
            <person name="Wirth B."/>
            <person name="Zeniou-Meyer M."/>
            <person name="Zivanovic I."/>
            <person name="Bolotin-Fukuhara M."/>
            <person name="Thierry A."/>
            <person name="Bouchier C."/>
            <person name="Caudron B."/>
            <person name="Scarpelli C."/>
            <person name="Gaillardin C."/>
            <person name="Weissenbach J."/>
            <person name="Wincker P."/>
            <person name="Souciet J.L."/>
        </authorList>
    </citation>
    <scope>NUCLEOTIDE SEQUENCE [LARGE SCALE GENOMIC DNA]</scope>
    <source>
        <strain evidence="10">ATCC 36239 / CBS 767 / BCRC 21394 / JCM 1990 / NBRC 0083 / IGC 2968</strain>
    </source>
</reference>
<dbReference type="InterPro" id="IPR001248">
    <property type="entry name" value="Pur-cyt_permease"/>
</dbReference>
<evidence type="ECO:0000313" key="9">
    <source>
        <dbReference type="EMBL" id="CAG89933.2"/>
    </source>
</evidence>
<keyword evidence="6 7" id="KW-0472">Membrane</keyword>
<protein>
    <submittedName>
        <fullName evidence="9">DEHA2F26862p</fullName>
    </submittedName>
</protein>
<evidence type="ECO:0000256" key="4">
    <source>
        <dbReference type="ARBA" id="ARBA00022692"/>
    </source>
</evidence>
<evidence type="ECO:0000256" key="8">
    <source>
        <dbReference type="SAM" id="Phobius"/>
    </source>
</evidence>
<dbReference type="AlphaFoldDB" id="Q6BJW4"/>
<comment type="subcellular location">
    <subcellularLocation>
        <location evidence="1">Membrane</location>
        <topology evidence="1">Multi-pass membrane protein</topology>
    </subcellularLocation>
</comment>
<feature type="transmembrane region" description="Helical" evidence="8">
    <location>
        <begin position="343"/>
        <end position="361"/>
    </location>
</feature>
<evidence type="ECO:0000256" key="3">
    <source>
        <dbReference type="ARBA" id="ARBA00022448"/>
    </source>
</evidence>
<dbReference type="Gene3D" id="1.10.4160.10">
    <property type="entry name" value="Hydantoin permease"/>
    <property type="match status" value="1"/>
</dbReference>
<evidence type="ECO:0000256" key="2">
    <source>
        <dbReference type="ARBA" id="ARBA00008974"/>
    </source>
</evidence>
<evidence type="ECO:0000256" key="6">
    <source>
        <dbReference type="ARBA" id="ARBA00023136"/>
    </source>
</evidence>
<dbReference type="GO" id="GO:0000329">
    <property type="term" value="C:fungal-type vacuole membrane"/>
    <property type="evidence" value="ECO:0007669"/>
    <property type="project" value="TreeGrafter"/>
</dbReference>
<feature type="transmembrane region" description="Helical" evidence="8">
    <location>
        <begin position="207"/>
        <end position="226"/>
    </location>
</feature>
<gene>
    <name evidence="9" type="ordered locus">DEHA2F26862g</name>
</gene>
<comment type="similarity">
    <text evidence="2 7">Belongs to the purine-cytosine permease (2.A.39) family.</text>
</comment>
<dbReference type="GO" id="GO:0005886">
    <property type="term" value="C:plasma membrane"/>
    <property type="evidence" value="ECO:0007669"/>
    <property type="project" value="TreeGrafter"/>
</dbReference>
<dbReference type="HOGENOM" id="CLU_026016_2_1_1"/>
<dbReference type="KEGG" id="dha:DEHA2F26862g"/>
<dbReference type="PANTHER" id="PTHR31806:SF17">
    <property type="entry name" value="VITAMIN B6 TRANSPORTER TPN1"/>
    <property type="match status" value="1"/>
</dbReference>
<evidence type="ECO:0000313" key="10">
    <source>
        <dbReference type="Proteomes" id="UP000000599"/>
    </source>
</evidence>
<dbReference type="EMBL" id="CR382138">
    <property type="protein sequence ID" value="CAG89933.2"/>
    <property type="molecule type" value="Genomic_DNA"/>
</dbReference>
<evidence type="ECO:0000256" key="5">
    <source>
        <dbReference type="ARBA" id="ARBA00022989"/>
    </source>
</evidence>
<dbReference type="eggNOG" id="ENOG502QR29">
    <property type="taxonomic scope" value="Eukaryota"/>
</dbReference>
<dbReference type="InterPro" id="IPR026030">
    <property type="entry name" value="Pur-cyt_permease_Fcy2/21/22"/>
</dbReference>
<keyword evidence="4 8" id="KW-0812">Transmembrane</keyword>
<evidence type="ECO:0000256" key="1">
    <source>
        <dbReference type="ARBA" id="ARBA00004141"/>
    </source>
</evidence>
<feature type="transmembrane region" description="Helical" evidence="8">
    <location>
        <begin position="382"/>
        <end position="399"/>
    </location>
</feature>
<name>Q6BJW4_DEBHA</name>
<dbReference type="GeneID" id="2903735"/>
<feature type="transmembrane region" description="Helical" evidence="8">
    <location>
        <begin position="107"/>
        <end position="129"/>
    </location>
</feature>
<dbReference type="Pfam" id="PF02133">
    <property type="entry name" value="Transp_cyt_pur"/>
    <property type="match status" value="1"/>
</dbReference>
<dbReference type="PANTHER" id="PTHR31806">
    <property type="entry name" value="PURINE-CYTOSINE PERMEASE FCY2-RELATED"/>
    <property type="match status" value="1"/>
</dbReference>
<evidence type="ECO:0000256" key="7">
    <source>
        <dbReference type="PIRNR" id="PIRNR002744"/>
    </source>
</evidence>
<keyword evidence="3 7" id="KW-0813">Transport</keyword>
<feature type="transmembrane region" description="Helical" evidence="8">
    <location>
        <begin position="517"/>
        <end position="533"/>
    </location>
</feature>
<feature type="transmembrane region" description="Helical" evidence="8">
    <location>
        <begin position="141"/>
        <end position="162"/>
    </location>
</feature>
<feature type="transmembrane region" description="Helical" evidence="8">
    <location>
        <begin position="72"/>
        <end position="101"/>
    </location>
</feature>